<feature type="compositionally biased region" description="Pro residues" evidence="1">
    <location>
        <begin position="642"/>
        <end position="651"/>
    </location>
</feature>
<feature type="region of interest" description="Disordered" evidence="1">
    <location>
        <begin position="42"/>
        <end position="127"/>
    </location>
</feature>
<feature type="region of interest" description="Disordered" evidence="1">
    <location>
        <begin position="705"/>
        <end position="758"/>
    </location>
</feature>
<dbReference type="EMBL" id="GL988047">
    <property type="protein sequence ID" value="EGS17897.1"/>
    <property type="molecule type" value="Genomic_DNA"/>
</dbReference>
<feature type="compositionally biased region" description="Basic and acidic residues" evidence="1">
    <location>
        <begin position="734"/>
        <end position="749"/>
    </location>
</feature>
<reference evidence="3 4" key="1">
    <citation type="journal article" date="2011" name="Cell">
        <title>Insight into structure and assembly of the nuclear pore complex by utilizing the genome of a eukaryotic thermophile.</title>
        <authorList>
            <person name="Amlacher S."/>
            <person name="Sarges P."/>
            <person name="Flemming D."/>
            <person name="van Noort V."/>
            <person name="Kunze R."/>
            <person name="Devos D.P."/>
            <person name="Arumugam M."/>
            <person name="Bork P."/>
            <person name="Hurt E."/>
        </authorList>
    </citation>
    <scope>NUCLEOTIDE SEQUENCE [LARGE SCALE GENOMIC DNA]</scope>
    <source>
        <strain evidence="4">DSM 1495 / CBS 144.50 / IMI 039719</strain>
    </source>
</reference>
<dbReference type="OrthoDB" id="4760831at2759"/>
<keyword evidence="4" id="KW-1185">Reference proteome</keyword>
<dbReference type="InterPro" id="IPR011600">
    <property type="entry name" value="Pept_C14_caspase"/>
</dbReference>
<feature type="region of interest" description="Disordered" evidence="1">
    <location>
        <begin position="634"/>
        <end position="656"/>
    </location>
</feature>
<dbReference type="Gene3D" id="3.40.50.1460">
    <property type="match status" value="1"/>
</dbReference>
<dbReference type="GeneID" id="18261294"/>
<feature type="region of interest" description="Disordered" evidence="1">
    <location>
        <begin position="360"/>
        <end position="381"/>
    </location>
</feature>
<dbReference type="GO" id="GO:0004197">
    <property type="term" value="F:cysteine-type endopeptidase activity"/>
    <property type="evidence" value="ECO:0007669"/>
    <property type="project" value="InterPro"/>
</dbReference>
<accession>G0SFY2</accession>
<dbReference type="AlphaFoldDB" id="G0SFY2"/>
<organism evidence="4">
    <name type="scientific">Chaetomium thermophilum (strain DSM 1495 / CBS 144.50 / IMI 039719)</name>
    <name type="common">Thermochaetoides thermophila</name>
    <dbReference type="NCBI Taxonomy" id="759272"/>
    <lineage>
        <taxon>Eukaryota</taxon>
        <taxon>Fungi</taxon>
        <taxon>Dikarya</taxon>
        <taxon>Ascomycota</taxon>
        <taxon>Pezizomycotina</taxon>
        <taxon>Sordariomycetes</taxon>
        <taxon>Sordariomycetidae</taxon>
        <taxon>Sordariales</taxon>
        <taxon>Chaetomiaceae</taxon>
        <taxon>Thermochaetoides</taxon>
    </lineage>
</organism>
<dbReference type="GO" id="GO:0006508">
    <property type="term" value="P:proteolysis"/>
    <property type="evidence" value="ECO:0007669"/>
    <property type="project" value="InterPro"/>
</dbReference>
<feature type="domain" description="Peptidase C14 caspase" evidence="2">
    <location>
        <begin position="419"/>
        <end position="481"/>
    </location>
</feature>
<evidence type="ECO:0000313" key="3">
    <source>
        <dbReference type="EMBL" id="EGS17897.1"/>
    </source>
</evidence>
<dbReference type="Proteomes" id="UP000008066">
    <property type="component" value="Unassembled WGS sequence"/>
</dbReference>
<proteinExistence type="predicted"/>
<evidence type="ECO:0000259" key="2">
    <source>
        <dbReference type="Pfam" id="PF00656"/>
    </source>
</evidence>
<dbReference type="HOGENOM" id="CLU_359799_0_0_1"/>
<feature type="region of interest" description="Disordered" evidence="1">
    <location>
        <begin position="214"/>
        <end position="247"/>
    </location>
</feature>
<protein>
    <recommendedName>
        <fullName evidence="2">Peptidase C14 caspase domain-containing protein</fullName>
    </recommendedName>
</protein>
<dbReference type="Pfam" id="PF00656">
    <property type="entry name" value="Peptidase_C14"/>
    <property type="match status" value="1"/>
</dbReference>
<name>G0SFY2_CHATD</name>
<evidence type="ECO:0000313" key="4">
    <source>
        <dbReference type="Proteomes" id="UP000008066"/>
    </source>
</evidence>
<evidence type="ECO:0000256" key="1">
    <source>
        <dbReference type="SAM" id="MobiDB-lite"/>
    </source>
</evidence>
<sequence>MTRRYPPHYDYDFEPLPPPLLQHSHDPVWDAHTMPYAIPHLTSSSSSIPAYHSDREFRPRSGDRSYDEEEDAYFSSGAASTPRLSSRRPLSRPGTALGYTSEIDRHHSCDRRRHRDREREEVMSPQQRETFKQMLYLPERHIPLPPLPPTLDTLDPLPPTSTIYLSPQVGPRLLPEHQGSRIRARSLSLSRPVLSPRLASREVDSYSDQYYADADADEDYHGSTTTVTGGGYSSPDPDRDDDSAGRRLRRRLVVRRWDSAPAPIGDLRSFAEKVRPHPVLVPDPMLPALEWHSARNRSRPGSVAGFEGRRVFDVDVEPPREEDLRMRLGGNTRKDVGRVNSTGSLRRLMEEREVGIYEKDRRAGRRIKSPASRRNRDSKRPRPQYTQVYALILTWEFHDLRTEDYTARPPSDYVSLEEETKRLRDTLKSFGYTVHEFLIPMSNPTQAVQEKLRWFCSLAADDTLLIVYYHGHGALDDDNELVFSSHDHPDNLEWAKAAAAELYAALMTGKGCQKCGEGRWRELMKKYERYQPVASLSWPSLRDIILHTPADILLVLDCCAAGGAKLSDIDWQPPPGTEHYTKHLLAACGFESSTSDDMTAALCQVMRQALSPPGQEPGQGEGRSGERINATIGTTDALSSDPPVPPSPPQTKQPYHGITTKRLHQLLEDRLQKQSVGSQPIFKQLFPLDPEQYITLPNLSGVDYQNQASYQRAGGEKKRERRGRRTLRPSVSRESQRDREREEERDRSRSVMGRTSGVGIGMGVVDIMVGREAVEDQQ</sequence>
<dbReference type="KEGG" id="cthr:CTHT_0072560"/>
<feature type="compositionally biased region" description="Basic residues" evidence="1">
    <location>
        <begin position="362"/>
        <end position="373"/>
    </location>
</feature>
<dbReference type="RefSeq" id="XP_006697515.1">
    <property type="nucleotide sequence ID" value="XM_006697452.1"/>
</dbReference>
<feature type="compositionally biased region" description="Basic and acidic residues" evidence="1">
    <location>
        <begin position="52"/>
        <end position="65"/>
    </location>
</feature>
<dbReference type="eggNOG" id="ENOG502SVSK">
    <property type="taxonomic scope" value="Eukaryota"/>
</dbReference>
<gene>
    <name evidence="3" type="ORF">CTHT_0072560</name>
</gene>